<evidence type="ECO:0000256" key="1">
    <source>
        <dbReference type="SAM" id="Phobius"/>
    </source>
</evidence>
<dbReference type="SMART" id="SM00267">
    <property type="entry name" value="GGDEF"/>
    <property type="match status" value="1"/>
</dbReference>
<dbReference type="InterPro" id="IPR000160">
    <property type="entry name" value="GGDEF_dom"/>
</dbReference>
<feature type="domain" description="GGDEF" evidence="2">
    <location>
        <begin position="78"/>
        <end position="213"/>
    </location>
</feature>
<dbReference type="SUPFAM" id="SSF55073">
    <property type="entry name" value="Nucleotide cyclase"/>
    <property type="match status" value="1"/>
</dbReference>
<dbReference type="Proteomes" id="UP000622552">
    <property type="component" value="Unassembled WGS sequence"/>
</dbReference>
<organism evidence="3 4">
    <name type="scientific">Longispora fulva</name>
    <dbReference type="NCBI Taxonomy" id="619741"/>
    <lineage>
        <taxon>Bacteria</taxon>
        <taxon>Bacillati</taxon>
        <taxon>Actinomycetota</taxon>
        <taxon>Actinomycetes</taxon>
        <taxon>Micromonosporales</taxon>
        <taxon>Micromonosporaceae</taxon>
        <taxon>Longispora</taxon>
    </lineage>
</organism>
<protein>
    <submittedName>
        <fullName evidence="3">Diguanylate cyclase (GGDEF)-like protein</fullName>
    </submittedName>
</protein>
<reference evidence="3" key="1">
    <citation type="submission" date="2020-11" db="EMBL/GenBank/DDBJ databases">
        <title>Sequencing the genomes of 1000 actinobacteria strains.</title>
        <authorList>
            <person name="Klenk H.-P."/>
        </authorList>
    </citation>
    <scope>NUCLEOTIDE SEQUENCE</scope>
    <source>
        <strain evidence="3">DSM 45356</strain>
    </source>
</reference>
<evidence type="ECO:0000259" key="2">
    <source>
        <dbReference type="PROSITE" id="PS50887"/>
    </source>
</evidence>
<name>A0A8J7GCV0_9ACTN</name>
<dbReference type="Gene3D" id="3.30.70.270">
    <property type="match status" value="1"/>
</dbReference>
<feature type="transmembrane region" description="Helical" evidence="1">
    <location>
        <begin position="6"/>
        <end position="24"/>
    </location>
</feature>
<proteinExistence type="predicted"/>
<dbReference type="EMBL" id="JADOUF010000001">
    <property type="protein sequence ID" value="MBG6136284.1"/>
    <property type="molecule type" value="Genomic_DNA"/>
</dbReference>
<dbReference type="PANTHER" id="PTHR44757">
    <property type="entry name" value="DIGUANYLATE CYCLASE DGCP"/>
    <property type="match status" value="1"/>
</dbReference>
<keyword evidence="1" id="KW-1133">Transmembrane helix</keyword>
<evidence type="ECO:0000313" key="3">
    <source>
        <dbReference type="EMBL" id="MBG6136284.1"/>
    </source>
</evidence>
<dbReference type="CDD" id="cd01949">
    <property type="entry name" value="GGDEF"/>
    <property type="match status" value="1"/>
</dbReference>
<evidence type="ECO:0000313" key="4">
    <source>
        <dbReference type="Proteomes" id="UP000622552"/>
    </source>
</evidence>
<dbReference type="AlphaFoldDB" id="A0A8J7GCV0"/>
<gene>
    <name evidence="3" type="ORF">IW245_002478</name>
</gene>
<keyword evidence="4" id="KW-1185">Reference proteome</keyword>
<dbReference type="InterPro" id="IPR043128">
    <property type="entry name" value="Rev_trsase/Diguanyl_cyclase"/>
</dbReference>
<dbReference type="Pfam" id="PF00990">
    <property type="entry name" value="GGDEF"/>
    <property type="match status" value="1"/>
</dbReference>
<dbReference type="PROSITE" id="PS50887">
    <property type="entry name" value="GGDEF"/>
    <property type="match status" value="1"/>
</dbReference>
<keyword evidence="1" id="KW-0472">Membrane</keyword>
<accession>A0A8J7GCV0</accession>
<dbReference type="RefSeq" id="WP_197003281.1">
    <property type="nucleotide sequence ID" value="NZ_BONS01000036.1"/>
</dbReference>
<dbReference type="InterPro" id="IPR029787">
    <property type="entry name" value="Nucleotide_cyclase"/>
</dbReference>
<sequence length="245" mass="26406">MDTLMIATMAGATPTAVVAGIGWVRTRLRLRHAHETVRQLRTHIGEAEYAATHDPLTGLLNRRGLTTALTTHLGSAPGPTALLLLDLDGFKQVNDTLGHTAGDQVLAILARRLLTFAAGAITARLGGDEFFVYLTSPYPTPVDPRTWPQPLAERLRQVLSRPMRISGRALRVTAAIGIAPATRNAPLGDLLTRADRALYRAKAARDGVAIYGSYLDKAPPSHHIKHDILTADTPPASKIIEGTRE</sequence>
<dbReference type="PANTHER" id="PTHR44757:SF2">
    <property type="entry name" value="BIOFILM ARCHITECTURE MAINTENANCE PROTEIN MBAA"/>
    <property type="match status" value="1"/>
</dbReference>
<comment type="caution">
    <text evidence="3">The sequence shown here is derived from an EMBL/GenBank/DDBJ whole genome shotgun (WGS) entry which is preliminary data.</text>
</comment>
<dbReference type="InterPro" id="IPR052155">
    <property type="entry name" value="Biofilm_reg_signaling"/>
</dbReference>
<dbReference type="NCBIfam" id="TIGR00254">
    <property type="entry name" value="GGDEF"/>
    <property type="match status" value="1"/>
</dbReference>
<keyword evidence="1" id="KW-0812">Transmembrane</keyword>